<dbReference type="InterPro" id="IPR035906">
    <property type="entry name" value="MetI-like_sf"/>
</dbReference>
<keyword evidence="3" id="KW-1003">Cell membrane</keyword>
<evidence type="ECO:0000256" key="1">
    <source>
        <dbReference type="ARBA" id="ARBA00004651"/>
    </source>
</evidence>
<keyword evidence="10" id="KW-1185">Reference proteome</keyword>
<dbReference type="PANTHER" id="PTHR43386">
    <property type="entry name" value="OLIGOPEPTIDE TRANSPORT SYSTEM PERMEASE PROTEIN APPC"/>
    <property type="match status" value="1"/>
</dbReference>
<feature type="transmembrane region" description="Helical" evidence="7">
    <location>
        <begin position="251"/>
        <end position="273"/>
    </location>
</feature>
<evidence type="ECO:0000259" key="8">
    <source>
        <dbReference type="PROSITE" id="PS50928"/>
    </source>
</evidence>
<evidence type="ECO:0000256" key="2">
    <source>
        <dbReference type="ARBA" id="ARBA00022448"/>
    </source>
</evidence>
<evidence type="ECO:0000256" key="3">
    <source>
        <dbReference type="ARBA" id="ARBA00022475"/>
    </source>
</evidence>
<gene>
    <name evidence="9" type="ORF">SAMN05443665_104061</name>
</gene>
<evidence type="ECO:0000256" key="5">
    <source>
        <dbReference type="ARBA" id="ARBA00022989"/>
    </source>
</evidence>
<comment type="subcellular location">
    <subcellularLocation>
        <location evidence="1 7">Cell membrane</location>
        <topology evidence="1 7">Multi-pass membrane protein</topology>
    </subcellularLocation>
</comment>
<dbReference type="OrthoDB" id="6637947at2"/>
<organism evidence="9 10">
    <name type="scientific">Actinomadura meyerae</name>
    <dbReference type="NCBI Taxonomy" id="240840"/>
    <lineage>
        <taxon>Bacteria</taxon>
        <taxon>Bacillati</taxon>
        <taxon>Actinomycetota</taxon>
        <taxon>Actinomycetes</taxon>
        <taxon>Streptosporangiales</taxon>
        <taxon>Thermomonosporaceae</taxon>
        <taxon>Actinomadura</taxon>
    </lineage>
</organism>
<dbReference type="Gene3D" id="1.10.3720.10">
    <property type="entry name" value="MetI-like"/>
    <property type="match status" value="1"/>
</dbReference>
<feature type="transmembrane region" description="Helical" evidence="7">
    <location>
        <begin position="20"/>
        <end position="41"/>
    </location>
</feature>
<keyword evidence="5 7" id="KW-1133">Transmembrane helix</keyword>
<evidence type="ECO:0000256" key="7">
    <source>
        <dbReference type="RuleBase" id="RU363032"/>
    </source>
</evidence>
<feature type="transmembrane region" description="Helical" evidence="7">
    <location>
        <begin position="88"/>
        <end position="111"/>
    </location>
</feature>
<accession>A0A239NGK8</accession>
<dbReference type="EMBL" id="FZOR01000040">
    <property type="protein sequence ID" value="SNT53672.1"/>
    <property type="molecule type" value="Genomic_DNA"/>
</dbReference>
<keyword evidence="2 7" id="KW-0813">Transport</keyword>
<dbReference type="SUPFAM" id="SSF161098">
    <property type="entry name" value="MetI-like"/>
    <property type="match status" value="1"/>
</dbReference>
<feature type="transmembrane region" description="Helical" evidence="7">
    <location>
        <begin position="205"/>
        <end position="231"/>
    </location>
</feature>
<dbReference type="PROSITE" id="PS50928">
    <property type="entry name" value="ABC_TM1"/>
    <property type="match status" value="1"/>
</dbReference>
<dbReference type="InterPro" id="IPR050366">
    <property type="entry name" value="BP-dependent_transpt_permease"/>
</dbReference>
<evidence type="ECO:0000313" key="10">
    <source>
        <dbReference type="Proteomes" id="UP000198318"/>
    </source>
</evidence>
<comment type="similarity">
    <text evidence="7">Belongs to the binding-protein-dependent transport system permease family.</text>
</comment>
<keyword evidence="6 7" id="KW-0472">Membrane</keyword>
<evidence type="ECO:0000313" key="9">
    <source>
        <dbReference type="EMBL" id="SNT53672.1"/>
    </source>
</evidence>
<dbReference type="GO" id="GO:0005886">
    <property type="term" value="C:plasma membrane"/>
    <property type="evidence" value="ECO:0007669"/>
    <property type="project" value="UniProtKB-SubCell"/>
</dbReference>
<dbReference type="CDD" id="cd06261">
    <property type="entry name" value="TM_PBP2"/>
    <property type="match status" value="1"/>
</dbReference>
<feature type="transmembrane region" description="Helical" evidence="7">
    <location>
        <begin position="150"/>
        <end position="166"/>
    </location>
</feature>
<proteinExistence type="inferred from homology"/>
<sequence>MTLPAAPALTRALGRPGRLAVRPGPLLATGFLLLVALAFVWPSLLAPAPPDATGPDLLAAPSAAHPLGTDQLGRDLLSRIVHGARPSLTIGLGATAIGVSAGSVLGVLAATAGRAVDEAIMRVSDVFLAFPGLLLALLVVAVLGPGTGNATLAIGCSLTPGFVRLARSQALLVRESDYVRAAVVLGRPPRSLFLRHLMPNALPPVLVLAMIHVGTAIIAGSSLSFLGLGPAPPTPEWGAMLAEGREFLDSAWTVAVFPGVAVTATVVSVNVAGRALQRRFEGRLPDVAEKGR</sequence>
<reference evidence="9 10" key="1">
    <citation type="submission" date="2017-06" db="EMBL/GenBank/DDBJ databases">
        <authorList>
            <person name="Kim H.J."/>
            <person name="Triplett B.A."/>
        </authorList>
    </citation>
    <scope>NUCLEOTIDE SEQUENCE [LARGE SCALE GENOMIC DNA]</scope>
    <source>
        <strain evidence="9 10">DSM 44715</strain>
    </source>
</reference>
<dbReference type="GO" id="GO:0055085">
    <property type="term" value="P:transmembrane transport"/>
    <property type="evidence" value="ECO:0007669"/>
    <property type="project" value="InterPro"/>
</dbReference>
<evidence type="ECO:0000256" key="6">
    <source>
        <dbReference type="ARBA" id="ARBA00023136"/>
    </source>
</evidence>
<dbReference type="InterPro" id="IPR000515">
    <property type="entry name" value="MetI-like"/>
</dbReference>
<dbReference type="RefSeq" id="WP_089329749.1">
    <property type="nucleotide sequence ID" value="NZ_FZOR01000040.1"/>
</dbReference>
<dbReference type="Pfam" id="PF00528">
    <property type="entry name" value="BPD_transp_1"/>
    <property type="match status" value="1"/>
</dbReference>
<dbReference type="Proteomes" id="UP000198318">
    <property type="component" value="Unassembled WGS sequence"/>
</dbReference>
<feature type="domain" description="ABC transmembrane type-1" evidence="8">
    <location>
        <begin position="84"/>
        <end position="273"/>
    </location>
</feature>
<name>A0A239NGK8_9ACTN</name>
<dbReference type="PANTHER" id="PTHR43386:SF25">
    <property type="entry name" value="PEPTIDE ABC TRANSPORTER PERMEASE PROTEIN"/>
    <property type="match status" value="1"/>
</dbReference>
<evidence type="ECO:0000256" key="4">
    <source>
        <dbReference type="ARBA" id="ARBA00022692"/>
    </source>
</evidence>
<keyword evidence="4 7" id="KW-0812">Transmembrane</keyword>
<dbReference type="AlphaFoldDB" id="A0A239NGK8"/>
<protein>
    <submittedName>
        <fullName evidence="9">Peptide/nickel transport system permease protein</fullName>
    </submittedName>
</protein>
<feature type="transmembrane region" description="Helical" evidence="7">
    <location>
        <begin position="123"/>
        <end position="144"/>
    </location>
</feature>